<evidence type="ECO:0000313" key="2">
    <source>
        <dbReference type="Proteomes" id="UP000014974"/>
    </source>
</evidence>
<accession>S7WFG6</accession>
<reference evidence="1 2" key="1">
    <citation type="journal article" date="2013" name="Genome Announc.">
        <title>Draft Genome Sequence of Cyclobacterium qasimii Strain M12-11BT, Isolated from Arctic Marine Sediment.</title>
        <authorList>
            <person name="Shivaji S."/>
            <person name="Ara S."/>
            <person name="Singh A."/>
            <person name="Kumar Pinnaka A."/>
        </authorList>
    </citation>
    <scope>NUCLEOTIDE SEQUENCE [LARGE SCALE GENOMIC DNA]</scope>
    <source>
        <strain evidence="1 2">M12-11B</strain>
    </source>
</reference>
<dbReference type="AlphaFoldDB" id="S7WFG6"/>
<dbReference type="STRING" id="641524.ADICYQ_5410"/>
<evidence type="ECO:0000313" key="1">
    <source>
        <dbReference type="EMBL" id="EPR65489.1"/>
    </source>
</evidence>
<organism evidence="1 2">
    <name type="scientific">Cyclobacterium qasimii M12-11B</name>
    <dbReference type="NCBI Taxonomy" id="641524"/>
    <lineage>
        <taxon>Bacteria</taxon>
        <taxon>Pseudomonadati</taxon>
        <taxon>Bacteroidota</taxon>
        <taxon>Cytophagia</taxon>
        <taxon>Cytophagales</taxon>
        <taxon>Cyclobacteriaceae</taxon>
        <taxon>Cyclobacterium</taxon>
    </lineage>
</organism>
<sequence>MEELQINSAFFQWAKAPIKQITALRNGLPHRVFTLIKVIIYSG</sequence>
<protein>
    <submittedName>
        <fullName evidence="1">Uncharacterized protein</fullName>
    </submittedName>
</protein>
<gene>
    <name evidence="1" type="ORF">ADICYQ_5410</name>
</gene>
<name>S7WFG6_9BACT</name>
<comment type="caution">
    <text evidence="1">The sequence shown here is derived from an EMBL/GenBank/DDBJ whole genome shotgun (WGS) entry which is preliminary data.</text>
</comment>
<dbReference type="Proteomes" id="UP000014974">
    <property type="component" value="Unassembled WGS sequence"/>
</dbReference>
<proteinExistence type="predicted"/>
<dbReference type="EMBL" id="ATNM01000191">
    <property type="protein sequence ID" value="EPR65489.1"/>
    <property type="molecule type" value="Genomic_DNA"/>
</dbReference>